<dbReference type="OrthoDB" id="5598268at2759"/>
<sequence>MADPYGSRTAPFYHVPSRRIVSVEHPAIIRNLDKAVDTLKGDAGITKILHPSKPDSPAHLFLRPEDVMSRPLQSTSSSSNNILLKV</sequence>
<dbReference type="InterPro" id="IPR041499">
    <property type="entry name" value="Tfc1/Sfc1_N"/>
</dbReference>
<accession>A0A1R3S022</accession>
<dbReference type="GO" id="GO:0001003">
    <property type="term" value="F:RNA polymerase III type 2 promoter sequence-specific DNA binding"/>
    <property type="evidence" value="ECO:0007669"/>
    <property type="project" value="TreeGrafter"/>
</dbReference>
<dbReference type="Proteomes" id="UP000188318">
    <property type="component" value="Unassembled WGS sequence"/>
</dbReference>
<organism evidence="2 3">
    <name type="scientific">Aspergillus carbonarius (strain ITEM 5010)</name>
    <dbReference type="NCBI Taxonomy" id="602072"/>
    <lineage>
        <taxon>Eukaryota</taxon>
        <taxon>Fungi</taxon>
        <taxon>Dikarya</taxon>
        <taxon>Ascomycota</taxon>
        <taxon>Pezizomycotina</taxon>
        <taxon>Eurotiomycetes</taxon>
        <taxon>Eurotiomycetidae</taxon>
        <taxon>Eurotiales</taxon>
        <taxon>Aspergillaceae</taxon>
        <taxon>Aspergillus</taxon>
        <taxon>Aspergillus subgen. Circumdati</taxon>
    </lineage>
</organism>
<protein>
    <recommendedName>
        <fullName evidence="1">Transcription factor IIIC subunit Tfc1/Sfc1 triple barrel domain-containing protein</fullName>
    </recommendedName>
</protein>
<dbReference type="Gene3D" id="3.30.200.160">
    <property type="entry name" value="TFIIIC, subcomplex tauA, subunit Sfc1, barrel domain"/>
    <property type="match status" value="1"/>
</dbReference>
<dbReference type="GO" id="GO:0001002">
    <property type="term" value="F:RNA polymerase III type 1 promoter sequence-specific DNA binding"/>
    <property type="evidence" value="ECO:0007669"/>
    <property type="project" value="TreeGrafter"/>
</dbReference>
<feature type="domain" description="Transcription factor IIIC subunit Tfc1/Sfc1 triple barrel" evidence="1">
    <location>
        <begin position="21"/>
        <end position="86"/>
    </location>
</feature>
<dbReference type="InterPro" id="IPR042536">
    <property type="entry name" value="TFIIIC_tauA_Sfc1"/>
</dbReference>
<dbReference type="InterPro" id="IPR040454">
    <property type="entry name" value="TF_IIIC_Tfc1/Sfc1"/>
</dbReference>
<feature type="non-terminal residue" evidence="2">
    <location>
        <position position="86"/>
    </location>
</feature>
<dbReference type="Pfam" id="PF17682">
    <property type="entry name" value="Tau95_N"/>
    <property type="match status" value="1"/>
</dbReference>
<dbReference type="AlphaFoldDB" id="A0A1R3S022"/>
<dbReference type="VEuPathDB" id="FungiDB:ASPCADRAFT_203947"/>
<evidence type="ECO:0000313" key="2">
    <source>
        <dbReference type="EMBL" id="OOG00052.1"/>
    </source>
</evidence>
<dbReference type="EMBL" id="KV907494">
    <property type="protein sequence ID" value="OOG00052.1"/>
    <property type="molecule type" value="Genomic_DNA"/>
</dbReference>
<dbReference type="GO" id="GO:0006384">
    <property type="term" value="P:transcription initiation at RNA polymerase III promoter"/>
    <property type="evidence" value="ECO:0007669"/>
    <property type="project" value="InterPro"/>
</dbReference>
<dbReference type="GO" id="GO:0000127">
    <property type="term" value="C:transcription factor TFIIIC complex"/>
    <property type="evidence" value="ECO:0007669"/>
    <property type="project" value="InterPro"/>
</dbReference>
<evidence type="ECO:0000313" key="3">
    <source>
        <dbReference type="Proteomes" id="UP000188318"/>
    </source>
</evidence>
<keyword evidence="3" id="KW-1185">Reference proteome</keyword>
<proteinExistence type="predicted"/>
<evidence type="ECO:0000259" key="1">
    <source>
        <dbReference type="Pfam" id="PF17682"/>
    </source>
</evidence>
<dbReference type="STRING" id="602072.A0A1R3S022"/>
<gene>
    <name evidence="2" type="ORF">ASPCADRAFT_203947</name>
</gene>
<dbReference type="PANTHER" id="PTHR13230">
    <property type="entry name" value="GENERAL TRANSCRIPTION FACTOR IIIC, POLYPEPTIDE 5"/>
    <property type="match status" value="1"/>
</dbReference>
<dbReference type="PANTHER" id="PTHR13230:SF5">
    <property type="entry name" value="GENERAL TRANSCRIPTION FACTOR 3C POLYPEPTIDE 5"/>
    <property type="match status" value="1"/>
</dbReference>
<reference evidence="3" key="1">
    <citation type="journal article" date="2017" name="Genome Biol.">
        <title>Comparative genomics reveals high biological diversity and specific adaptations in the industrially and medically important fungal genus Aspergillus.</title>
        <authorList>
            <person name="de Vries R.P."/>
            <person name="Riley R."/>
            <person name="Wiebenga A."/>
            <person name="Aguilar-Osorio G."/>
            <person name="Amillis S."/>
            <person name="Uchima C.A."/>
            <person name="Anderluh G."/>
            <person name="Asadollahi M."/>
            <person name="Askin M."/>
            <person name="Barry K."/>
            <person name="Battaglia E."/>
            <person name="Bayram O."/>
            <person name="Benocci T."/>
            <person name="Braus-Stromeyer S.A."/>
            <person name="Caldana C."/>
            <person name="Canovas D."/>
            <person name="Cerqueira G.C."/>
            <person name="Chen F."/>
            <person name="Chen W."/>
            <person name="Choi C."/>
            <person name="Clum A."/>
            <person name="Dos Santos R.A."/>
            <person name="Damasio A.R."/>
            <person name="Diallinas G."/>
            <person name="Emri T."/>
            <person name="Fekete E."/>
            <person name="Flipphi M."/>
            <person name="Freyberg S."/>
            <person name="Gallo A."/>
            <person name="Gournas C."/>
            <person name="Habgood R."/>
            <person name="Hainaut M."/>
            <person name="Harispe M.L."/>
            <person name="Henrissat B."/>
            <person name="Hilden K.S."/>
            <person name="Hope R."/>
            <person name="Hossain A."/>
            <person name="Karabika E."/>
            <person name="Karaffa L."/>
            <person name="Karanyi Z."/>
            <person name="Krasevec N."/>
            <person name="Kuo A."/>
            <person name="Kusch H."/>
            <person name="LaButti K."/>
            <person name="Lagendijk E.L."/>
            <person name="Lapidus A."/>
            <person name="Levasseur A."/>
            <person name="Lindquist E."/>
            <person name="Lipzen A."/>
            <person name="Logrieco A.F."/>
            <person name="MacCabe A."/>
            <person name="Maekelae M.R."/>
            <person name="Malavazi I."/>
            <person name="Melin P."/>
            <person name="Meyer V."/>
            <person name="Mielnichuk N."/>
            <person name="Miskei M."/>
            <person name="Molnar A.P."/>
            <person name="Mule G."/>
            <person name="Ngan C.Y."/>
            <person name="Orejas M."/>
            <person name="Orosz E."/>
            <person name="Ouedraogo J.P."/>
            <person name="Overkamp K.M."/>
            <person name="Park H.-S."/>
            <person name="Perrone G."/>
            <person name="Piumi F."/>
            <person name="Punt P.J."/>
            <person name="Ram A.F."/>
            <person name="Ramon A."/>
            <person name="Rauscher S."/>
            <person name="Record E."/>
            <person name="Riano-Pachon D.M."/>
            <person name="Robert V."/>
            <person name="Roehrig J."/>
            <person name="Ruller R."/>
            <person name="Salamov A."/>
            <person name="Salih N.S."/>
            <person name="Samson R.A."/>
            <person name="Sandor E."/>
            <person name="Sanguinetti M."/>
            <person name="Schuetze T."/>
            <person name="Sepcic K."/>
            <person name="Shelest E."/>
            <person name="Sherlock G."/>
            <person name="Sophianopoulou V."/>
            <person name="Squina F.M."/>
            <person name="Sun H."/>
            <person name="Susca A."/>
            <person name="Todd R.B."/>
            <person name="Tsang A."/>
            <person name="Unkles S.E."/>
            <person name="van de Wiele N."/>
            <person name="van Rossen-Uffink D."/>
            <person name="Oliveira J.V."/>
            <person name="Vesth T.C."/>
            <person name="Visser J."/>
            <person name="Yu J.-H."/>
            <person name="Zhou M."/>
            <person name="Andersen M.R."/>
            <person name="Archer D.B."/>
            <person name="Baker S.E."/>
            <person name="Benoit I."/>
            <person name="Brakhage A.A."/>
            <person name="Braus G.H."/>
            <person name="Fischer R."/>
            <person name="Frisvad J.C."/>
            <person name="Goldman G.H."/>
            <person name="Houbraken J."/>
            <person name="Oakley B."/>
            <person name="Pocsi I."/>
            <person name="Scazzocchio C."/>
            <person name="Seiboth B."/>
            <person name="vanKuyk P.A."/>
            <person name="Wortman J."/>
            <person name="Dyer P.S."/>
            <person name="Grigoriev I.V."/>
        </authorList>
    </citation>
    <scope>NUCLEOTIDE SEQUENCE [LARGE SCALE GENOMIC DNA]</scope>
    <source>
        <strain evidence="3">ITEM 5010</strain>
    </source>
</reference>
<name>A0A1R3S022_ASPC5</name>